<evidence type="ECO:0000256" key="1">
    <source>
        <dbReference type="SAM" id="MobiDB-lite"/>
    </source>
</evidence>
<organism evidence="3 4">
    <name type="scientific">Didymella glomerata</name>
    <dbReference type="NCBI Taxonomy" id="749621"/>
    <lineage>
        <taxon>Eukaryota</taxon>
        <taxon>Fungi</taxon>
        <taxon>Dikarya</taxon>
        <taxon>Ascomycota</taxon>
        <taxon>Pezizomycotina</taxon>
        <taxon>Dothideomycetes</taxon>
        <taxon>Pleosporomycetidae</taxon>
        <taxon>Pleosporales</taxon>
        <taxon>Pleosporineae</taxon>
        <taxon>Didymellaceae</taxon>
        <taxon>Didymella</taxon>
    </lineage>
</organism>
<reference evidence="3" key="1">
    <citation type="submission" date="2022-10" db="EMBL/GenBank/DDBJ databases">
        <title>Tapping the CABI collections for fungal endophytes: first genome assemblies for Collariella, Neodidymelliopsis, Ascochyta clinopodiicola, Didymella pomorum, Didymosphaeria variabile, Neocosmospora piperis and Neocucurbitaria cava.</title>
        <authorList>
            <person name="Hill R."/>
        </authorList>
    </citation>
    <scope>NUCLEOTIDE SEQUENCE</scope>
    <source>
        <strain evidence="3">IMI 360193</strain>
    </source>
</reference>
<dbReference type="Proteomes" id="UP001140562">
    <property type="component" value="Unassembled WGS sequence"/>
</dbReference>
<keyword evidence="4" id="KW-1185">Reference proteome</keyword>
<name>A0A9W8X4L4_9PLEO</name>
<gene>
    <name evidence="3" type="ORF">N0V87_002273</name>
</gene>
<feature type="domain" description="F-box" evidence="2">
    <location>
        <begin position="1"/>
        <end position="50"/>
    </location>
</feature>
<dbReference type="EMBL" id="JAPEUV010000014">
    <property type="protein sequence ID" value="KAJ4340919.1"/>
    <property type="molecule type" value="Genomic_DNA"/>
</dbReference>
<evidence type="ECO:0000259" key="2">
    <source>
        <dbReference type="PROSITE" id="PS50181"/>
    </source>
</evidence>
<evidence type="ECO:0000313" key="4">
    <source>
        <dbReference type="Proteomes" id="UP001140562"/>
    </source>
</evidence>
<comment type="caution">
    <text evidence="3">The sequence shown here is derived from an EMBL/GenBank/DDBJ whole genome shotgun (WGS) entry which is preliminary data.</text>
</comment>
<protein>
    <recommendedName>
        <fullName evidence="2">F-box domain-containing protein</fullName>
    </recommendedName>
</protein>
<dbReference type="AlphaFoldDB" id="A0A9W8X4L4"/>
<feature type="region of interest" description="Disordered" evidence="1">
    <location>
        <begin position="187"/>
        <end position="214"/>
    </location>
</feature>
<evidence type="ECO:0000313" key="3">
    <source>
        <dbReference type="EMBL" id="KAJ4340919.1"/>
    </source>
</evidence>
<feature type="compositionally biased region" description="Acidic residues" evidence="1">
    <location>
        <begin position="187"/>
        <end position="200"/>
    </location>
</feature>
<dbReference type="OrthoDB" id="3798941at2759"/>
<sequence>MEGLPPELLANILDILQGNGFERLSPYSSVSRAWQATVEKRTFREIWVNIDPNDIEKLHSVIVSEFAAALSKRSFAKLRILRIRLAHYECRDEARDPTCLVPLGTCEDEPTLRIMQRLSTLPQLTTLHLTGSQFVGVNFFSSLPHFPKLLDFQLDVAASTIDGKWFFVSDEGLTAKIKGFGEEESTYGFGEEESTYDSDSDSDRADPVELYDSDDEDGPLIQRMDWFRHFRTMPNPKTIPEFLINAANWFARQSHLLGP</sequence>
<accession>A0A9W8X4L4</accession>
<dbReference type="PROSITE" id="PS50181">
    <property type="entry name" value="FBOX"/>
    <property type="match status" value="1"/>
</dbReference>
<proteinExistence type="predicted"/>
<dbReference type="InterPro" id="IPR001810">
    <property type="entry name" value="F-box_dom"/>
</dbReference>